<organism evidence="2 3">
    <name type="scientific">Pseudomonas promysalinigenes</name>
    <dbReference type="NCBI Taxonomy" id="485898"/>
    <lineage>
        <taxon>Bacteria</taxon>
        <taxon>Pseudomonadati</taxon>
        <taxon>Pseudomonadota</taxon>
        <taxon>Gammaproteobacteria</taxon>
        <taxon>Pseudomonadales</taxon>
        <taxon>Pseudomonadaceae</taxon>
        <taxon>Pseudomonas</taxon>
    </lineage>
</organism>
<feature type="transmembrane region" description="Helical" evidence="1">
    <location>
        <begin position="12"/>
        <end position="32"/>
    </location>
</feature>
<dbReference type="EMBL" id="CP104557">
    <property type="protein sequence ID" value="UXH42221.1"/>
    <property type="molecule type" value="Genomic_DNA"/>
</dbReference>
<feature type="transmembrane region" description="Helical" evidence="1">
    <location>
        <begin position="83"/>
        <end position="110"/>
    </location>
</feature>
<dbReference type="Pfam" id="PF11911">
    <property type="entry name" value="DUF3429"/>
    <property type="match status" value="1"/>
</dbReference>
<dbReference type="Proteomes" id="UP001064504">
    <property type="component" value="Chromosome"/>
</dbReference>
<keyword evidence="1" id="KW-0812">Transmembrane</keyword>
<reference evidence="2" key="1">
    <citation type="submission" date="2022-09" db="EMBL/GenBank/DDBJ databases">
        <title>Complete genome sequence of Pseudomonas promysalinigenes strain RL-WG26, a newly isolated PGPR with the potential for plant salinity stress alleviation.</title>
        <authorList>
            <person name="Ren L."/>
            <person name="Wang G."/>
            <person name="Hu H."/>
        </authorList>
    </citation>
    <scope>NUCLEOTIDE SEQUENCE</scope>
    <source>
        <strain evidence="2">RL-WG26</strain>
    </source>
</reference>
<proteinExistence type="predicted"/>
<gene>
    <name evidence="2" type="ORF">N5C08_12180</name>
</gene>
<name>A0ABY6AVM6_9PSED</name>
<evidence type="ECO:0000256" key="1">
    <source>
        <dbReference type="SAM" id="Phobius"/>
    </source>
</evidence>
<dbReference type="InterPro" id="IPR021836">
    <property type="entry name" value="DUF3429"/>
</dbReference>
<keyword evidence="3" id="KW-1185">Reference proteome</keyword>
<dbReference type="RefSeq" id="WP_261745570.1">
    <property type="nucleotide sequence ID" value="NZ_CP104557.1"/>
</dbReference>
<keyword evidence="1" id="KW-0472">Membrane</keyword>
<accession>A0ABY6AVM6</accession>
<protein>
    <submittedName>
        <fullName evidence="2">DUF3429 domain-containing protein</fullName>
    </submittedName>
</protein>
<feature type="transmembrane region" description="Helical" evidence="1">
    <location>
        <begin position="131"/>
        <end position="150"/>
    </location>
</feature>
<keyword evidence="1" id="KW-1133">Transmembrane helix</keyword>
<feature type="transmembrane region" description="Helical" evidence="1">
    <location>
        <begin position="39"/>
        <end position="63"/>
    </location>
</feature>
<dbReference type="PANTHER" id="PTHR15887">
    <property type="entry name" value="TRANSMEMBRANE PROTEIN 69"/>
    <property type="match status" value="1"/>
</dbReference>
<evidence type="ECO:0000313" key="2">
    <source>
        <dbReference type="EMBL" id="UXH42221.1"/>
    </source>
</evidence>
<dbReference type="PANTHER" id="PTHR15887:SF1">
    <property type="entry name" value="TRANSMEMBRANE PROTEIN 69"/>
    <property type="match status" value="1"/>
</dbReference>
<sequence>MNELSSPLPPGRFTVLGYGGLLPFIALTVLIISKASFQALAAVAIVSYGAVILSFIGALHWGFAMLLPGLEAKERQKRLLWSVIPALLGWACTLMPAALACFALACGFVAHLWQDRSLPQNLPAWYRPMRLRLTAVAALCLLLSALSLTYF</sequence>
<evidence type="ECO:0000313" key="3">
    <source>
        <dbReference type="Proteomes" id="UP001064504"/>
    </source>
</evidence>